<evidence type="ECO:0000313" key="1">
    <source>
        <dbReference type="EMBL" id="KAG0652315.1"/>
    </source>
</evidence>
<proteinExistence type="predicted"/>
<reference evidence="1" key="1">
    <citation type="submission" date="2019-07" db="EMBL/GenBank/DDBJ databases">
        <title>Hyphodiscus hymeniophilus genome sequencing and assembly.</title>
        <authorList>
            <person name="Kramer G."/>
            <person name="Nodwell J."/>
        </authorList>
    </citation>
    <scope>NUCLEOTIDE SEQUENCE</scope>
    <source>
        <strain evidence="1">ATCC 34498</strain>
    </source>
</reference>
<keyword evidence="2" id="KW-1185">Reference proteome</keyword>
<evidence type="ECO:0000313" key="2">
    <source>
        <dbReference type="Proteomes" id="UP000785200"/>
    </source>
</evidence>
<sequence>MCIVFTCGEQECTKPVSGYEGLQCQCHHCVCPALPTLLLLCTLLFPASPSSSSSSQSNLSQGNWSATVIKRQPWFTFCFVPVVPLSIHGYEDIIRRTATESPRCCGASEKDAGGRWWDADASARSATGLEWRGKGP</sequence>
<dbReference type="OrthoDB" id="5545479at2759"/>
<comment type="caution">
    <text evidence="1">The sequence shown here is derived from an EMBL/GenBank/DDBJ whole genome shotgun (WGS) entry which is preliminary data.</text>
</comment>
<gene>
    <name evidence="1" type="ORF">D0Z07_0934</name>
</gene>
<protein>
    <submittedName>
        <fullName evidence="1">Uncharacterized protein</fullName>
    </submittedName>
</protein>
<name>A0A9P6VRI8_9HELO</name>
<dbReference type="Proteomes" id="UP000785200">
    <property type="component" value="Unassembled WGS sequence"/>
</dbReference>
<organism evidence="1 2">
    <name type="scientific">Hyphodiscus hymeniophilus</name>
    <dbReference type="NCBI Taxonomy" id="353542"/>
    <lineage>
        <taxon>Eukaryota</taxon>
        <taxon>Fungi</taxon>
        <taxon>Dikarya</taxon>
        <taxon>Ascomycota</taxon>
        <taxon>Pezizomycotina</taxon>
        <taxon>Leotiomycetes</taxon>
        <taxon>Helotiales</taxon>
        <taxon>Hyphodiscaceae</taxon>
        <taxon>Hyphodiscus</taxon>
    </lineage>
</organism>
<accession>A0A9P6VRI8</accession>
<dbReference type="AlphaFoldDB" id="A0A9P6VRI8"/>
<dbReference type="EMBL" id="VNKQ01000003">
    <property type="protein sequence ID" value="KAG0652315.1"/>
    <property type="molecule type" value="Genomic_DNA"/>
</dbReference>